<sequence>MLDRLAIIFLLPNTLKKQLKALLEARERLLRKLRMRQLIVLVGEPNWAYPLVAESIGKTEPFVFSEQESVTSTLSPKNIKQCLGSEVGSIAYFAETFEPETFAVLSGLIKAGGTFFLNLTPACLEQSCFARYFLAQARQDKCQVVVEQHQTTIPDEASAEHLKFVLHARLKSEDQFTEIDDGLCLTFEQQTSVDMIVSSVQKKRQQIVTVITADRGRGKSTALAIACSRLLFSAKRQLRIGVTAPNKQSLVVFYQQLENTLTKLIGEPVNVQQALNQVCFYAIDDLILNRPELDLLCVDEAAGIPVPLLEPLATYYKKTVFSSTVHGYEGAGRGFTVKFLNFLTVYQKQLGDKFKLQSHHLTSPIRWATGCPLEQFSFESLLLNAEIAPLLNVNLDKKLTFFQPSKARLVDDKGLLKQVFALLVNAHYQTSTSDLKLLLDNDLIDLFCLATSGEGGKEQIIGVALMIKEQVLPRAMHQGVINGDRRVRDHFTAQSLVQHLGFNNALDLSFYRVMRIAIHPELQQRKLGQHFLAEIAVVARNTGFDALSTSFGVNNNLFKFWHKNGYTLARLGSKKDHASGEYSGLLIKPLTEEAKRLQVRFIESFERSFITNIRFLWPDLSASLMSEILQTLSKRVVDQVTPVDEQSILDFAQNRRQLLPCLFSLRLALVAQLGRDFDKELLPLVDYLLRNMALSAVYKNHDFTGKKDFISYCRAVSLKLLDN</sequence>
<dbReference type="Pfam" id="PF13718">
    <property type="entry name" value="GNAT_acetyltr_2"/>
    <property type="match status" value="2"/>
</dbReference>
<proteinExistence type="predicted"/>
<feature type="domain" description="TcmA/NAT10 helicase" evidence="6">
    <location>
        <begin position="210"/>
        <end position="384"/>
    </location>
</feature>
<keyword evidence="4" id="KW-0067">ATP-binding</keyword>
<accession>A0ABQ6H5M0</accession>
<dbReference type="Gene3D" id="3.40.630.30">
    <property type="match status" value="1"/>
</dbReference>
<evidence type="ECO:0000256" key="3">
    <source>
        <dbReference type="ARBA" id="ARBA00022741"/>
    </source>
</evidence>
<evidence type="ECO:0000313" key="10">
    <source>
        <dbReference type="Proteomes" id="UP001157133"/>
    </source>
</evidence>
<dbReference type="InterPro" id="IPR027417">
    <property type="entry name" value="P-loop_NTPase"/>
</dbReference>
<dbReference type="InterPro" id="IPR007807">
    <property type="entry name" value="TcmA/NAT10_helicase"/>
</dbReference>
<dbReference type="RefSeq" id="WP_284207829.1">
    <property type="nucleotide sequence ID" value="NZ_BSSU01000009.1"/>
</dbReference>
<organism evidence="9 10">
    <name type="scientific">Thalassotalea eurytherma</name>
    <dbReference type="NCBI Taxonomy" id="1144278"/>
    <lineage>
        <taxon>Bacteria</taxon>
        <taxon>Pseudomonadati</taxon>
        <taxon>Pseudomonadota</taxon>
        <taxon>Gammaproteobacteria</taxon>
        <taxon>Alteromonadales</taxon>
        <taxon>Colwelliaceae</taxon>
        <taxon>Thalassotalea</taxon>
    </lineage>
</organism>
<evidence type="ECO:0000259" key="8">
    <source>
        <dbReference type="Pfam" id="PF13718"/>
    </source>
</evidence>
<keyword evidence="5" id="KW-0012">Acyltransferase</keyword>
<evidence type="ECO:0000256" key="2">
    <source>
        <dbReference type="ARBA" id="ARBA00022694"/>
    </source>
</evidence>
<feature type="domain" description="N-acetyltransferase" evidence="8">
    <location>
        <begin position="544"/>
        <end position="590"/>
    </location>
</feature>
<feature type="domain" description="TmcA/NAT10 N-terminal" evidence="7">
    <location>
        <begin position="28"/>
        <end position="122"/>
    </location>
</feature>
<dbReference type="Pfam" id="PF08351">
    <property type="entry name" value="TmcA_N"/>
    <property type="match status" value="1"/>
</dbReference>
<keyword evidence="1" id="KW-0808">Transferase</keyword>
<name>A0ABQ6H5M0_9GAMM</name>
<dbReference type="SUPFAM" id="SSF55729">
    <property type="entry name" value="Acyl-CoA N-acyltransferases (Nat)"/>
    <property type="match status" value="1"/>
</dbReference>
<dbReference type="InterPro" id="IPR013562">
    <property type="entry name" value="TmcA/NAT10_N"/>
</dbReference>
<reference evidence="9 10" key="1">
    <citation type="submission" date="2023-03" db="EMBL/GenBank/DDBJ databases">
        <title>Draft genome sequence of Thalassotalea eurytherma JCM 18482T.</title>
        <authorList>
            <person name="Sawabe T."/>
        </authorList>
    </citation>
    <scope>NUCLEOTIDE SEQUENCE [LARGE SCALE GENOMIC DNA]</scope>
    <source>
        <strain evidence="9 10">JCM 18482</strain>
    </source>
</reference>
<evidence type="ECO:0000259" key="7">
    <source>
        <dbReference type="Pfam" id="PF08351"/>
    </source>
</evidence>
<keyword evidence="10" id="KW-1185">Reference proteome</keyword>
<dbReference type="PANTHER" id="PTHR10925">
    <property type="entry name" value="N-ACETYLTRANSFERASE 10"/>
    <property type="match status" value="1"/>
</dbReference>
<keyword evidence="3" id="KW-0547">Nucleotide-binding</keyword>
<dbReference type="InterPro" id="IPR000182">
    <property type="entry name" value="GNAT_dom"/>
</dbReference>
<dbReference type="Gene3D" id="3.40.50.11040">
    <property type="match status" value="1"/>
</dbReference>
<dbReference type="SUPFAM" id="SSF52540">
    <property type="entry name" value="P-loop containing nucleoside triphosphate hydrolases"/>
    <property type="match status" value="1"/>
</dbReference>
<dbReference type="Gene3D" id="1.20.120.890">
    <property type="entry name" value="tRNA(Met) cytidine acetyltransferase, tail domain"/>
    <property type="match status" value="1"/>
</dbReference>
<dbReference type="InterPro" id="IPR038321">
    <property type="entry name" value="TmcA_C_sf"/>
</dbReference>
<dbReference type="InterPro" id="IPR032672">
    <property type="entry name" value="TmcA/NAT10/Kre33"/>
</dbReference>
<evidence type="ECO:0000256" key="5">
    <source>
        <dbReference type="ARBA" id="ARBA00023315"/>
    </source>
</evidence>
<gene>
    <name evidence="9" type="primary">tmcA</name>
    <name evidence="9" type="ORF">theurythT_19120</name>
</gene>
<dbReference type="Proteomes" id="UP001157133">
    <property type="component" value="Unassembled WGS sequence"/>
</dbReference>
<dbReference type="PANTHER" id="PTHR10925:SF5">
    <property type="entry name" value="RNA CYTIDINE ACETYLTRANSFERASE"/>
    <property type="match status" value="1"/>
</dbReference>
<dbReference type="Gene3D" id="3.40.50.300">
    <property type="entry name" value="P-loop containing nucleotide triphosphate hydrolases"/>
    <property type="match status" value="1"/>
</dbReference>
<evidence type="ECO:0000259" key="6">
    <source>
        <dbReference type="Pfam" id="PF05127"/>
    </source>
</evidence>
<evidence type="ECO:0000256" key="1">
    <source>
        <dbReference type="ARBA" id="ARBA00022679"/>
    </source>
</evidence>
<dbReference type="Pfam" id="PF05127">
    <property type="entry name" value="NAT10_TcmA_helicase"/>
    <property type="match status" value="1"/>
</dbReference>
<dbReference type="InterPro" id="IPR016181">
    <property type="entry name" value="Acyl_CoA_acyltransferase"/>
</dbReference>
<evidence type="ECO:0000313" key="9">
    <source>
        <dbReference type="EMBL" id="GLX82460.1"/>
    </source>
</evidence>
<keyword evidence="2" id="KW-0819">tRNA processing</keyword>
<protein>
    <submittedName>
        <fullName evidence="9">tRNA(Met) cytidine acetyltransferase TmcA</fullName>
    </submittedName>
</protein>
<evidence type="ECO:0000256" key="4">
    <source>
        <dbReference type="ARBA" id="ARBA00022840"/>
    </source>
</evidence>
<comment type="caution">
    <text evidence="9">The sequence shown here is derived from an EMBL/GenBank/DDBJ whole genome shotgun (WGS) entry which is preliminary data.</text>
</comment>
<dbReference type="EMBL" id="BSSU01000009">
    <property type="protein sequence ID" value="GLX82460.1"/>
    <property type="molecule type" value="Genomic_DNA"/>
</dbReference>
<feature type="domain" description="N-acetyltransferase" evidence="8">
    <location>
        <begin position="419"/>
        <end position="534"/>
    </location>
</feature>